<feature type="transmembrane region" description="Helical" evidence="6">
    <location>
        <begin position="271"/>
        <end position="294"/>
    </location>
</feature>
<feature type="transmembrane region" description="Helical" evidence="6">
    <location>
        <begin position="49"/>
        <end position="71"/>
    </location>
</feature>
<accession>A0A1G8VQD1</accession>
<evidence type="ECO:0000313" key="8">
    <source>
        <dbReference type="EMBL" id="SDJ68153.1"/>
    </source>
</evidence>
<dbReference type="PANTHER" id="PTHR11360:SF308">
    <property type="entry name" value="BLL3089 PROTEIN"/>
    <property type="match status" value="1"/>
</dbReference>
<dbReference type="RefSeq" id="WP_093194502.1">
    <property type="nucleotide sequence ID" value="NZ_FNEV01000010.1"/>
</dbReference>
<feature type="transmembrane region" description="Helical" evidence="6">
    <location>
        <begin position="325"/>
        <end position="348"/>
    </location>
</feature>
<dbReference type="STRING" id="86666.SAMN04490247_2825"/>
<organism evidence="8 9">
    <name type="scientific">Salimicrobium halophilum</name>
    <dbReference type="NCBI Taxonomy" id="86666"/>
    <lineage>
        <taxon>Bacteria</taxon>
        <taxon>Bacillati</taxon>
        <taxon>Bacillota</taxon>
        <taxon>Bacilli</taxon>
        <taxon>Bacillales</taxon>
        <taxon>Bacillaceae</taxon>
        <taxon>Salimicrobium</taxon>
    </lineage>
</organism>
<dbReference type="PROSITE" id="PS50850">
    <property type="entry name" value="MFS"/>
    <property type="match status" value="1"/>
</dbReference>
<dbReference type="GO" id="GO:0005886">
    <property type="term" value="C:plasma membrane"/>
    <property type="evidence" value="ECO:0007669"/>
    <property type="project" value="UniProtKB-SubCell"/>
</dbReference>
<evidence type="ECO:0000256" key="1">
    <source>
        <dbReference type="ARBA" id="ARBA00004651"/>
    </source>
</evidence>
<feature type="transmembrane region" description="Helical" evidence="6">
    <location>
        <begin position="301"/>
        <end position="319"/>
    </location>
</feature>
<evidence type="ECO:0000256" key="4">
    <source>
        <dbReference type="ARBA" id="ARBA00022989"/>
    </source>
</evidence>
<feature type="domain" description="Major facilitator superfamily (MFS) profile" evidence="7">
    <location>
        <begin position="17"/>
        <end position="414"/>
    </location>
</feature>
<feature type="transmembrane region" description="Helical" evidence="6">
    <location>
        <begin position="142"/>
        <end position="160"/>
    </location>
</feature>
<keyword evidence="5 6" id="KW-0472">Membrane</keyword>
<feature type="transmembrane region" description="Helical" evidence="6">
    <location>
        <begin position="172"/>
        <end position="193"/>
    </location>
</feature>
<evidence type="ECO:0000259" key="7">
    <source>
        <dbReference type="PROSITE" id="PS50850"/>
    </source>
</evidence>
<feature type="transmembrane region" description="Helical" evidence="6">
    <location>
        <begin position="360"/>
        <end position="383"/>
    </location>
</feature>
<evidence type="ECO:0000256" key="3">
    <source>
        <dbReference type="ARBA" id="ARBA00022692"/>
    </source>
</evidence>
<dbReference type="Gene3D" id="1.20.1250.20">
    <property type="entry name" value="MFS general substrate transporter like domains"/>
    <property type="match status" value="2"/>
</dbReference>
<dbReference type="Pfam" id="PF07690">
    <property type="entry name" value="MFS_1"/>
    <property type="match status" value="1"/>
</dbReference>
<feature type="transmembrane region" description="Helical" evidence="6">
    <location>
        <begin position="108"/>
        <end position="130"/>
    </location>
</feature>
<sequence>MNQKPPIHTRFYYGWVIVFVAALGVFFSGPGQTYSNSIFIDYYIEDFGFSRSMVSGLYSVATLAAGFTLFMVGRMVDRFGQRVMMIGVGTGLALALFWNSAIMGPVMMFIGFFLIRLLGQGSMTLVPNTLVPQWFIKKRGRALSVMAIGTFASSALFPPLNAWLIESFGWRTAWVVLGISILVIFVPLAFLLVRNQPGDVGARPDGVPQRKPGEEDISGEISEVSWTLKQAMQTRTFWFILFCVMVPALVNTAVTFHIVSIMDMKGLGVGIAATILTVMAVVGFPTTFLTGYLADRFSIHYVLAITFSGHILTLVLLFFTDSVVLAFSFAVVWGMVNGFERIALNIVWPNYFGRMHLGSIKGLAQTVMVIGSALGPLPFGIFYDLFGGYQEAIVAILIFPIAATILALLSPKPDPERYGVDTES</sequence>
<evidence type="ECO:0000256" key="5">
    <source>
        <dbReference type="ARBA" id="ARBA00023136"/>
    </source>
</evidence>
<evidence type="ECO:0000256" key="2">
    <source>
        <dbReference type="ARBA" id="ARBA00022448"/>
    </source>
</evidence>
<feature type="transmembrane region" description="Helical" evidence="6">
    <location>
        <begin position="389"/>
        <end position="409"/>
    </location>
</feature>
<dbReference type="CDD" id="cd17355">
    <property type="entry name" value="MFS_YcxA_like"/>
    <property type="match status" value="1"/>
</dbReference>
<dbReference type="GO" id="GO:0022857">
    <property type="term" value="F:transmembrane transporter activity"/>
    <property type="evidence" value="ECO:0007669"/>
    <property type="project" value="InterPro"/>
</dbReference>
<feature type="transmembrane region" description="Helical" evidence="6">
    <location>
        <begin position="12"/>
        <end position="29"/>
    </location>
</feature>
<keyword evidence="9" id="KW-1185">Reference proteome</keyword>
<dbReference type="AlphaFoldDB" id="A0A1G8VQD1"/>
<comment type="subcellular location">
    <subcellularLocation>
        <location evidence="1">Cell membrane</location>
        <topology evidence="1">Multi-pass membrane protein</topology>
    </subcellularLocation>
</comment>
<dbReference type="InterPro" id="IPR036259">
    <property type="entry name" value="MFS_trans_sf"/>
</dbReference>
<dbReference type="InterPro" id="IPR020846">
    <property type="entry name" value="MFS_dom"/>
</dbReference>
<dbReference type="InterPro" id="IPR011701">
    <property type="entry name" value="MFS"/>
</dbReference>
<dbReference type="OrthoDB" id="182417at2"/>
<dbReference type="SUPFAM" id="SSF103473">
    <property type="entry name" value="MFS general substrate transporter"/>
    <property type="match status" value="1"/>
</dbReference>
<dbReference type="EMBL" id="FNEV01000010">
    <property type="protein sequence ID" value="SDJ68153.1"/>
    <property type="molecule type" value="Genomic_DNA"/>
</dbReference>
<dbReference type="InterPro" id="IPR050327">
    <property type="entry name" value="Proton-linked_MCT"/>
</dbReference>
<evidence type="ECO:0000256" key="6">
    <source>
        <dbReference type="SAM" id="Phobius"/>
    </source>
</evidence>
<dbReference type="Proteomes" id="UP000199225">
    <property type="component" value="Unassembled WGS sequence"/>
</dbReference>
<proteinExistence type="predicted"/>
<feature type="transmembrane region" description="Helical" evidence="6">
    <location>
        <begin position="83"/>
        <end position="102"/>
    </location>
</feature>
<keyword evidence="2" id="KW-0813">Transport</keyword>
<reference evidence="9" key="1">
    <citation type="submission" date="2016-10" db="EMBL/GenBank/DDBJ databases">
        <authorList>
            <person name="Varghese N."/>
            <person name="Submissions S."/>
        </authorList>
    </citation>
    <scope>NUCLEOTIDE SEQUENCE [LARGE SCALE GENOMIC DNA]</scope>
    <source>
        <strain evidence="9">DSM 4771</strain>
    </source>
</reference>
<keyword evidence="3 6" id="KW-0812">Transmembrane</keyword>
<dbReference type="PANTHER" id="PTHR11360">
    <property type="entry name" value="MONOCARBOXYLATE TRANSPORTER"/>
    <property type="match status" value="1"/>
</dbReference>
<keyword evidence="4 6" id="KW-1133">Transmembrane helix</keyword>
<evidence type="ECO:0000313" key="9">
    <source>
        <dbReference type="Proteomes" id="UP000199225"/>
    </source>
</evidence>
<name>A0A1G8VQD1_9BACI</name>
<protein>
    <submittedName>
        <fullName evidence="8">Sugar phosphate permease</fullName>
    </submittedName>
</protein>
<gene>
    <name evidence="8" type="ORF">SAMN04490247_2825</name>
</gene>
<feature type="transmembrane region" description="Helical" evidence="6">
    <location>
        <begin position="237"/>
        <end position="259"/>
    </location>
</feature>